<dbReference type="GO" id="GO:0008061">
    <property type="term" value="F:chitin binding"/>
    <property type="evidence" value="ECO:0007669"/>
    <property type="project" value="UniProtKB-KW"/>
</dbReference>
<dbReference type="SUPFAM" id="SSF54106">
    <property type="entry name" value="LysM domain"/>
    <property type="match status" value="2"/>
</dbReference>
<dbReference type="OrthoDB" id="3268787at2759"/>
<dbReference type="OMA" id="PRCIPWW"/>
<dbReference type="PANTHER" id="PTHR34997:SF1">
    <property type="entry name" value="PEPTIDOGLYCAN-BINDING LYSIN DOMAIN"/>
    <property type="match status" value="1"/>
</dbReference>
<dbReference type="InterPro" id="IPR000210">
    <property type="entry name" value="BTB/POZ_dom"/>
</dbReference>
<dbReference type="PROSITE" id="PS51782">
    <property type="entry name" value="LYSM"/>
    <property type="match status" value="2"/>
</dbReference>
<dbReference type="Gene3D" id="3.30.710.10">
    <property type="entry name" value="Potassium Channel Kv1.1, Chain A"/>
    <property type="match status" value="1"/>
</dbReference>
<dbReference type="Proteomes" id="UP000184267">
    <property type="component" value="Unassembled WGS sequence"/>
</dbReference>
<proteinExistence type="predicted"/>
<dbReference type="InterPro" id="IPR036779">
    <property type="entry name" value="LysM_dom_sf"/>
</dbReference>
<evidence type="ECO:0000256" key="2">
    <source>
        <dbReference type="ARBA" id="ARBA00023026"/>
    </source>
</evidence>
<dbReference type="Pfam" id="PF01476">
    <property type="entry name" value="LysM"/>
    <property type="match status" value="2"/>
</dbReference>
<name>A0A1M2V6P2_TRAPU</name>
<evidence type="ECO:0000259" key="3">
    <source>
        <dbReference type="PROSITE" id="PS50097"/>
    </source>
</evidence>
<dbReference type="SMART" id="SM00257">
    <property type="entry name" value="LysM"/>
    <property type="match status" value="2"/>
</dbReference>
<keyword evidence="1" id="KW-0147">Chitin-binding</keyword>
<feature type="domain" description="LysM" evidence="4">
    <location>
        <begin position="378"/>
        <end position="425"/>
    </location>
</feature>
<dbReference type="PANTHER" id="PTHR34997">
    <property type="entry name" value="AM15"/>
    <property type="match status" value="1"/>
</dbReference>
<comment type="caution">
    <text evidence="5">The sequence shown here is derived from an EMBL/GenBank/DDBJ whole genome shotgun (WGS) entry which is preliminary data.</text>
</comment>
<evidence type="ECO:0000256" key="1">
    <source>
        <dbReference type="ARBA" id="ARBA00022669"/>
    </source>
</evidence>
<dbReference type="InterPro" id="IPR052210">
    <property type="entry name" value="LysM1-like"/>
</dbReference>
<dbReference type="EMBL" id="MNAD01001621">
    <property type="protein sequence ID" value="OJT03252.1"/>
    <property type="molecule type" value="Genomic_DNA"/>
</dbReference>
<dbReference type="PROSITE" id="PS50097">
    <property type="entry name" value="BTB"/>
    <property type="match status" value="1"/>
</dbReference>
<dbReference type="Gene3D" id="3.10.350.10">
    <property type="entry name" value="LysM domain"/>
    <property type="match status" value="2"/>
</dbReference>
<evidence type="ECO:0008006" key="7">
    <source>
        <dbReference type="Google" id="ProtNLM"/>
    </source>
</evidence>
<reference evidence="5 6" key="1">
    <citation type="submission" date="2016-10" db="EMBL/GenBank/DDBJ databases">
        <title>Genome sequence of the basidiomycete white-rot fungus Trametes pubescens.</title>
        <authorList>
            <person name="Makela M.R."/>
            <person name="Granchi Z."/>
            <person name="Peng M."/>
            <person name="De Vries R.P."/>
            <person name="Grigoriev I."/>
            <person name="Riley R."/>
            <person name="Hilden K."/>
        </authorList>
    </citation>
    <scope>NUCLEOTIDE SEQUENCE [LARGE SCALE GENOMIC DNA]</scope>
    <source>
        <strain evidence="5 6">FBCC735</strain>
    </source>
</reference>
<keyword evidence="6" id="KW-1185">Reference proteome</keyword>
<dbReference type="CDD" id="cd00118">
    <property type="entry name" value="LysM"/>
    <property type="match status" value="2"/>
</dbReference>
<gene>
    <name evidence="5" type="ORF">TRAPUB_6157</name>
</gene>
<evidence type="ECO:0000313" key="5">
    <source>
        <dbReference type="EMBL" id="OJT03252.1"/>
    </source>
</evidence>
<dbReference type="InterPro" id="IPR018392">
    <property type="entry name" value="LysM"/>
</dbReference>
<feature type="domain" description="BTB" evidence="3">
    <location>
        <begin position="15"/>
        <end position="96"/>
    </location>
</feature>
<sequence>MDQYERQPDLYYPTGDVILSAPLQPAEGSEHRLQLYRVHKAFLGIQSVFFANLFADASAGNGPTYDDLPMLEMPDRADDLSGLLDCIYNPHHYLSRDSRYKTAFELIGITRLADKYLLDGLRTGLVQRVSEEWPKSLAELKVRDAELDELYTAIMATCQTLEESAALQDRIPEPASAIMFAEEFGCPEILPAAFSFLARISIDNDWEVRPTDVPTCMRYARWSCMDNMSFRRYVRLCDDQALFHSRIVDMIEDGEMLSPRCIPWWTLQQYVPTEYHDSVPRSHDDAPYPCLRFIRKLRDAAWPRTSHEIDLWHGLRRLLDLTPPRDSDHGAPQYLCTECEATFRGWVMKQQQVWWDRIPASLHFGDRPASAQEPNCARNYTVVPGDTCDGIGAKTNTPTFQLQTVNSDKIDAACDNLIVGEPLCLGIVGHDCDITHVVQPGDNCDVIAQEAKITREILLANNPNVNTDCTNIGVGEVLCTAGEIIGN</sequence>
<accession>A0A1M2V6P2</accession>
<dbReference type="STRING" id="154538.A0A1M2V6P2"/>
<keyword evidence="2" id="KW-0843">Virulence</keyword>
<dbReference type="InterPro" id="IPR011333">
    <property type="entry name" value="SKP1/BTB/POZ_sf"/>
</dbReference>
<protein>
    <recommendedName>
        <fullName evidence="7">LysM domain-containing protein</fullName>
    </recommendedName>
</protein>
<organism evidence="5 6">
    <name type="scientific">Trametes pubescens</name>
    <name type="common">White-rot fungus</name>
    <dbReference type="NCBI Taxonomy" id="154538"/>
    <lineage>
        <taxon>Eukaryota</taxon>
        <taxon>Fungi</taxon>
        <taxon>Dikarya</taxon>
        <taxon>Basidiomycota</taxon>
        <taxon>Agaricomycotina</taxon>
        <taxon>Agaricomycetes</taxon>
        <taxon>Polyporales</taxon>
        <taxon>Polyporaceae</taxon>
        <taxon>Trametes</taxon>
    </lineage>
</organism>
<feature type="domain" description="LysM" evidence="4">
    <location>
        <begin position="434"/>
        <end position="480"/>
    </location>
</feature>
<dbReference type="AlphaFoldDB" id="A0A1M2V6P2"/>
<evidence type="ECO:0000313" key="6">
    <source>
        <dbReference type="Proteomes" id="UP000184267"/>
    </source>
</evidence>
<evidence type="ECO:0000259" key="4">
    <source>
        <dbReference type="PROSITE" id="PS51782"/>
    </source>
</evidence>